<dbReference type="Proteomes" id="UP000014500">
    <property type="component" value="Unassembled WGS sequence"/>
</dbReference>
<evidence type="ECO:0000256" key="1">
    <source>
        <dbReference type="ARBA" id="ARBA00006217"/>
    </source>
</evidence>
<dbReference type="SMART" id="SM00947">
    <property type="entry name" value="Pro_CA"/>
    <property type="match status" value="1"/>
</dbReference>
<evidence type="ECO:0000256" key="4">
    <source>
        <dbReference type="ARBA" id="ARBA00022833"/>
    </source>
</evidence>
<dbReference type="Gene3D" id="3.40.1050.10">
    <property type="entry name" value="Carbonic anhydrase"/>
    <property type="match status" value="1"/>
</dbReference>
<dbReference type="EMBL" id="JH431723">
    <property type="status" value="NOT_ANNOTATED_CDS"/>
    <property type="molecule type" value="Genomic_DNA"/>
</dbReference>
<evidence type="ECO:0000256" key="2">
    <source>
        <dbReference type="ARBA" id="ARBA00012925"/>
    </source>
</evidence>
<sequence length="261" mass="29817">MVVAPQHHVGIVKVLRGIIRYRHIFREKMVRQFQIIKDDPHPDAVFFTCIDSRMIPTRFTMTNVGDMLITRNAGNLIPHASSYDPNAITTEPAALELGCVINNIKDVIVCGHSDCKAIGILHGLRDPATVSLLDKQVSPLKAWLCRHAASSFRKFDKLKAAGFKEPLEFQSETPMRRFVAYIDPENKFEEVDKLSQVNVLQQVENIASYPFIKEGLVDGSIHIHAFWFDIYTGDLYYFSRQQKRFININEKNINKLIMEVG</sequence>
<accession>T1IZQ6</accession>
<keyword evidence="5 8" id="KW-0456">Lyase</keyword>
<dbReference type="eggNOG" id="KOG1578">
    <property type="taxonomic scope" value="Eukaryota"/>
</dbReference>
<dbReference type="EnsemblMetazoa" id="SMAR006741-RA">
    <property type="protein sequence ID" value="SMAR006741-PA"/>
    <property type="gene ID" value="SMAR006741"/>
</dbReference>
<evidence type="ECO:0000256" key="7">
    <source>
        <dbReference type="PIRSR" id="PIRSR601765-1"/>
    </source>
</evidence>
<dbReference type="STRING" id="126957.T1IZQ6"/>
<feature type="binding site" evidence="7">
    <location>
        <position position="49"/>
    </location>
    <ligand>
        <name>Zn(2+)</name>
        <dbReference type="ChEBI" id="CHEBI:29105"/>
    </ligand>
</feature>
<dbReference type="AlphaFoldDB" id="T1IZQ6"/>
<comment type="function">
    <text evidence="8">Reversible hydration of carbon dioxide.</text>
</comment>
<feature type="binding site" evidence="7">
    <location>
        <position position="112"/>
    </location>
    <ligand>
        <name>Zn(2+)</name>
        <dbReference type="ChEBI" id="CHEBI:29105"/>
    </ligand>
</feature>
<evidence type="ECO:0000256" key="8">
    <source>
        <dbReference type="RuleBase" id="RU003956"/>
    </source>
</evidence>
<evidence type="ECO:0000256" key="3">
    <source>
        <dbReference type="ARBA" id="ARBA00022723"/>
    </source>
</evidence>
<keyword evidence="4 7" id="KW-0862">Zinc</keyword>
<dbReference type="PANTHER" id="PTHR11002:SF76">
    <property type="entry name" value="CARBONIC ANHYDRASE"/>
    <property type="match status" value="1"/>
</dbReference>
<evidence type="ECO:0000313" key="10">
    <source>
        <dbReference type="Proteomes" id="UP000014500"/>
    </source>
</evidence>
<dbReference type="InterPro" id="IPR036874">
    <property type="entry name" value="Carbonic_anhydrase_sf"/>
</dbReference>
<organism evidence="9 10">
    <name type="scientific">Strigamia maritima</name>
    <name type="common">European centipede</name>
    <name type="synonym">Geophilus maritimus</name>
    <dbReference type="NCBI Taxonomy" id="126957"/>
    <lineage>
        <taxon>Eukaryota</taxon>
        <taxon>Metazoa</taxon>
        <taxon>Ecdysozoa</taxon>
        <taxon>Arthropoda</taxon>
        <taxon>Myriapoda</taxon>
        <taxon>Chilopoda</taxon>
        <taxon>Pleurostigmophora</taxon>
        <taxon>Geophilomorpha</taxon>
        <taxon>Linotaeniidae</taxon>
        <taxon>Strigamia</taxon>
    </lineage>
</organism>
<evidence type="ECO:0000256" key="5">
    <source>
        <dbReference type="ARBA" id="ARBA00023239"/>
    </source>
</evidence>
<dbReference type="HOGENOM" id="CLU_053879_5_3_1"/>
<dbReference type="GO" id="GO:0008270">
    <property type="term" value="F:zinc ion binding"/>
    <property type="evidence" value="ECO:0007669"/>
    <property type="project" value="UniProtKB-UniRule"/>
</dbReference>
<protein>
    <recommendedName>
        <fullName evidence="2 8">Carbonic anhydrase</fullName>
        <ecNumber evidence="2 8">4.2.1.1</ecNumber>
    </recommendedName>
    <alternativeName>
        <fullName evidence="8">Carbonate dehydratase</fullName>
    </alternativeName>
</protein>
<keyword evidence="10" id="KW-1185">Reference proteome</keyword>
<reference evidence="9" key="2">
    <citation type="submission" date="2015-02" db="UniProtKB">
        <authorList>
            <consortium name="EnsemblMetazoa"/>
        </authorList>
    </citation>
    <scope>IDENTIFICATION</scope>
</reference>
<dbReference type="PhylomeDB" id="T1IZQ6"/>
<comment type="cofactor">
    <cofactor evidence="7">
        <name>Zn(2+)</name>
        <dbReference type="ChEBI" id="CHEBI:29105"/>
    </cofactor>
    <text evidence="7">Binds 1 zinc ion per subunit.</text>
</comment>
<dbReference type="SUPFAM" id="SSF53056">
    <property type="entry name" value="beta-carbonic anhydrase, cab"/>
    <property type="match status" value="1"/>
</dbReference>
<evidence type="ECO:0000313" key="9">
    <source>
        <dbReference type="EnsemblMetazoa" id="SMAR006741-PA"/>
    </source>
</evidence>
<reference evidence="10" key="1">
    <citation type="submission" date="2011-05" db="EMBL/GenBank/DDBJ databases">
        <authorList>
            <person name="Richards S.R."/>
            <person name="Qu J."/>
            <person name="Jiang H."/>
            <person name="Jhangiani S.N."/>
            <person name="Agravi P."/>
            <person name="Goodspeed R."/>
            <person name="Gross S."/>
            <person name="Mandapat C."/>
            <person name="Jackson L."/>
            <person name="Mathew T."/>
            <person name="Pu L."/>
            <person name="Thornton R."/>
            <person name="Saada N."/>
            <person name="Wilczek-Boney K.B."/>
            <person name="Lee S."/>
            <person name="Kovar C."/>
            <person name="Wu Y."/>
            <person name="Scherer S.E."/>
            <person name="Worley K.C."/>
            <person name="Muzny D.M."/>
            <person name="Gibbs R."/>
        </authorList>
    </citation>
    <scope>NUCLEOTIDE SEQUENCE</scope>
    <source>
        <strain evidence="10">Brora</strain>
    </source>
</reference>
<comment type="similarity">
    <text evidence="1 8">Belongs to the beta-class carbonic anhydrase family.</text>
</comment>
<proteinExistence type="inferred from homology"/>
<dbReference type="EC" id="4.2.1.1" evidence="2 8"/>
<comment type="catalytic activity">
    <reaction evidence="6 8">
        <text>hydrogencarbonate + H(+) = CO2 + H2O</text>
        <dbReference type="Rhea" id="RHEA:10748"/>
        <dbReference type="ChEBI" id="CHEBI:15377"/>
        <dbReference type="ChEBI" id="CHEBI:15378"/>
        <dbReference type="ChEBI" id="CHEBI:16526"/>
        <dbReference type="ChEBI" id="CHEBI:17544"/>
        <dbReference type="EC" id="4.2.1.1"/>
    </reaction>
</comment>
<evidence type="ECO:0000256" key="6">
    <source>
        <dbReference type="ARBA" id="ARBA00048348"/>
    </source>
</evidence>
<feature type="binding site" evidence="7">
    <location>
        <position position="115"/>
    </location>
    <ligand>
        <name>Zn(2+)</name>
        <dbReference type="ChEBI" id="CHEBI:29105"/>
    </ligand>
</feature>
<dbReference type="Pfam" id="PF00484">
    <property type="entry name" value="Pro_CA"/>
    <property type="match status" value="1"/>
</dbReference>
<name>T1IZQ6_STRMM</name>
<dbReference type="OMA" id="MPNVAAW"/>
<dbReference type="PANTHER" id="PTHR11002">
    <property type="entry name" value="CARBONIC ANHYDRASE"/>
    <property type="match status" value="1"/>
</dbReference>
<feature type="binding site" evidence="7">
    <location>
        <position position="51"/>
    </location>
    <ligand>
        <name>Zn(2+)</name>
        <dbReference type="ChEBI" id="CHEBI:29105"/>
    </ligand>
</feature>
<keyword evidence="3 7" id="KW-0479">Metal-binding</keyword>
<dbReference type="GO" id="GO:0004089">
    <property type="term" value="F:carbonate dehydratase activity"/>
    <property type="evidence" value="ECO:0007669"/>
    <property type="project" value="UniProtKB-UniRule"/>
</dbReference>
<dbReference type="InterPro" id="IPR001765">
    <property type="entry name" value="Carbonic_anhydrase"/>
</dbReference>